<gene>
    <name evidence="5" type="ORF">LCGC14_3068340</name>
</gene>
<sequence length="336" mass="37800">LGQAPHRVLQKLVDWGVLEPHRLAAARPLRQHVKDWKAALLAKGNTEAHVELVVARVNKIIKRCRFRHYADISASRVQRFLADRRAADNMSAQTSNFHLQAAKQFCRWMILERRASENPLGHLSGVNVRTDRRHDRRALTIEEIHALLQAAEAGPTRFKTTGPERAMIYRLALETGLRANEIRSLTRQSFQLDNGSPTVTVEAGYSKRRREDVQPLRPATAILLEQHLAHKMPDAPAFNVPRRTAQMIRADLKDAGIPYRNSADRCADFHALRHTFITNLAQSGAHPSVAQALARHSTIALTMNRYTHTIPEQLTDALDKLPDLTAMDCTNSSKSA</sequence>
<evidence type="ECO:0000259" key="4">
    <source>
        <dbReference type="PROSITE" id="PS51900"/>
    </source>
</evidence>
<feature type="domain" description="Core-binding (CB)" evidence="4">
    <location>
        <begin position="27"/>
        <end position="110"/>
    </location>
</feature>
<dbReference type="GO" id="GO:0003677">
    <property type="term" value="F:DNA binding"/>
    <property type="evidence" value="ECO:0007669"/>
    <property type="project" value="UniProtKB-KW"/>
</dbReference>
<dbReference type="Gene3D" id="1.10.443.10">
    <property type="entry name" value="Intergrase catalytic core"/>
    <property type="match status" value="1"/>
</dbReference>
<dbReference type="InterPro" id="IPR044068">
    <property type="entry name" value="CB"/>
</dbReference>
<evidence type="ECO:0000256" key="1">
    <source>
        <dbReference type="ARBA" id="ARBA00023125"/>
    </source>
</evidence>
<dbReference type="GO" id="GO:0015074">
    <property type="term" value="P:DNA integration"/>
    <property type="evidence" value="ECO:0007669"/>
    <property type="project" value="InterPro"/>
</dbReference>
<dbReference type="InterPro" id="IPR011010">
    <property type="entry name" value="DNA_brk_join_enz"/>
</dbReference>
<dbReference type="InterPro" id="IPR050090">
    <property type="entry name" value="Tyrosine_recombinase_XerCD"/>
</dbReference>
<dbReference type="InterPro" id="IPR002104">
    <property type="entry name" value="Integrase_catalytic"/>
</dbReference>
<dbReference type="Pfam" id="PF00589">
    <property type="entry name" value="Phage_integrase"/>
    <property type="match status" value="1"/>
</dbReference>
<reference evidence="5" key="1">
    <citation type="journal article" date="2015" name="Nature">
        <title>Complex archaea that bridge the gap between prokaryotes and eukaryotes.</title>
        <authorList>
            <person name="Spang A."/>
            <person name="Saw J.H."/>
            <person name="Jorgensen S.L."/>
            <person name="Zaremba-Niedzwiedzka K."/>
            <person name="Martijn J."/>
            <person name="Lind A.E."/>
            <person name="van Eijk R."/>
            <person name="Schleper C."/>
            <person name="Guy L."/>
            <person name="Ettema T.J."/>
        </authorList>
    </citation>
    <scope>NUCLEOTIDE SEQUENCE</scope>
</reference>
<protein>
    <recommendedName>
        <fullName evidence="6">Tyr recombinase domain-containing protein</fullName>
    </recommendedName>
</protein>
<keyword evidence="2" id="KW-0233">DNA recombination</keyword>
<dbReference type="SUPFAM" id="SSF56349">
    <property type="entry name" value="DNA breaking-rejoining enzymes"/>
    <property type="match status" value="1"/>
</dbReference>
<dbReference type="EMBL" id="LAZR01065179">
    <property type="protein sequence ID" value="KKK56058.1"/>
    <property type="molecule type" value="Genomic_DNA"/>
</dbReference>
<evidence type="ECO:0000256" key="2">
    <source>
        <dbReference type="ARBA" id="ARBA00023172"/>
    </source>
</evidence>
<accession>A0A0F8WHI0</accession>
<keyword evidence="1" id="KW-0238">DNA-binding</keyword>
<dbReference type="GO" id="GO:0006310">
    <property type="term" value="P:DNA recombination"/>
    <property type="evidence" value="ECO:0007669"/>
    <property type="project" value="UniProtKB-KW"/>
</dbReference>
<name>A0A0F8WHI0_9ZZZZ</name>
<feature type="non-terminal residue" evidence="5">
    <location>
        <position position="1"/>
    </location>
</feature>
<dbReference type="AlphaFoldDB" id="A0A0F8WHI0"/>
<dbReference type="PROSITE" id="PS51900">
    <property type="entry name" value="CB"/>
    <property type="match status" value="1"/>
</dbReference>
<comment type="caution">
    <text evidence="5">The sequence shown here is derived from an EMBL/GenBank/DDBJ whole genome shotgun (WGS) entry which is preliminary data.</text>
</comment>
<dbReference type="PROSITE" id="PS51898">
    <property type="entry name" value="TYR_RECOMBINASE"/>
    <property type="match status" value="1"/>
</dbReference>
<dbReference type="CDD" id="cd00397">
    <property type="entry name" value="DNA_BRE_C"/>
    <property type="match status" value="1"/>
</dbReference>
<dbReference type="PANTHER" id="PTHR30349:SF41">
    <property type="entry name" value="INTEGRASE_RECOMBINASE PROTEIN MJ0367-RELATED"/>
    <property type="match status" value="1"/>
</dbReference>
<evidence type="ECO:0008006" key="6">
    <source>
        <dbReference type="Google" id="ProtNLM"/>
    </source>
</evidence>
<feature type="domain" description="Tyr recombinase" evidence="3">
    <location>
        <begin position="134"/>
        <end position="319"/>
    </location>
</feature>
<dbReference type="InterPro" id="IPR013762">
    <property type="entry name" value="Integrase-like_cat_sf"/>
</dbReference>
<dbReference type="PANTHER" id="PTHR30349">
    <property type="entry name" value="PHAGE INTEGRASE-RELATED"/>
    <property type="match status" value="1"/>
</dbReference>
<proteinExistence type="predicted"/>
<evidence type="ECO:0000259" key="3">
    <source>
        <dbReference type="PROSITE" id="PS51898"/>
    </source>
</evidence>
<evidence type="ECO:0000313" key="5">
    <source>
        <dbReference type="EMBL" id="KKK56058.1"/>
    </source>
</evidence>
<organism evidence="5">
    <name type="scientific">marine sediment metagenome</name>
    <dbReference type="NCBI Taxonomy" id="412755"/>
    <lineage>
        <taxon>unclassified sequences</taxon>
        <taxon>metagenomes</taxon>
        <taxon>ecological metagenomes</taxon>
    </lineage>
</organism>